<dbReference type="GO" id="GO:0008168">
    <property type="term" value="F:methyltransferase activity"/>
    <property type="evidence" value="ECO:0007669"/>
    <property type="project" value="UniProtKB-KW"/>
</dbReference>
<dbReference type="InterPro" id="IPR041698">
    <property type="entry name" value="Methyltransf_25"/>
</dbReference>
<evidence type="ECO:0000313" key="3">
    <source>
        <dbReference type="Proteomes" id="UP001321477"/>
    </source>
</evidence>
<dbReference type="GO" id="GO:0032259">
    <property type="term" value="P:methylation"/>
    <property type="evidence" value="ECO:0007669"/>
    <property type="project" value="UniProtKB-KW"/>
</dbReference>
<name>A0ABN6YB06_9MICO</name>
<protein>
    <submittedName>
        <fullName evidence="2">Methyltransferase type 12</fullName>
    </submittedName>
</protein>
<organism evidence="2 3">
    <name type="scientific">Agromyces marinus</name>
    <dbReference type="NCBI Taxonomy" id="1389020"/>
    <lineage>
        <taxon>Bacteria</taxon>
        <taxon>Bacillati</taxon>
        <taxon>Actinomycetota</taxon>
        <taxon>Actinomycetes</taxon>
        <taxon>Micrococcales</taxon>
        <taxon>Microbacteriaceae</taxon>
        <taxon>Agromyces</taxon>
    </lineage>
</organism>
<dbReference type="Proteomes" id="UP001321477">
    <property type="component" value="Chromosome"/>
</dbReference>
<dbReference type="Pfam" id="PF13649">
    <property type="entry name" value="Methyltransf_25"/>
    <property type="match status" value="1"/>
</dbReference>
<accession>A0ABN6YB06</accession>
<sequence>MLDRAVGPVLDVGCGPGRMLHAAAARAIPAVGIDVVPHAVARARGAGGLALHRSVFARLPLEGRWRSVLLMDGNIGIGGDPSALLHRCGGLAGDGGTVLVEVEADPGLAIIGDCTVVDGAGRESAPFAWARVGRSAIREVAADAGLTVVEQWESVGRHFVRIARPLRTTSARERTRAFAATATTTAQITASAIP</sequence>
<reference evidence="3" key="1">
    <citation type="journal article" date="2019" name="Int. J. Syst. Evol. Microbiol.">
        <title>The Global Catalogue of Microorganisms (GCM) 10K type strain sequencing project: providing services to taxonomists for standard genome sequencing and annotation.</title>
        <authorList>
            <consortium name="The Broad Institute Genomics Platform"/>
            <consortium name="The Broad Institute Genome Sequencing Center for Infectious Disease"/>
            <person name="Wu L."/>
            <person name="Ma J."/>
        </authorList>
    </citation>
    <scope>NUCLEOTIDE SEQUENCE [LARGE SCALE GENOMIC DNA]</scope>
    <source>
        <strain evidence="3">NBRC 109019</strain>
    </source>
</reference>
<evidence type="ECO:0000313" key="2">
    <source>
        <dbReference type="EMBL" id="BDZ54532.1"/>
    </source>
</evidence>
<evidence type="ECO:0000259" key="1">
    <source>
        <dbReference type="Pfam" id="PF13649"/>
    </source>
</evidence>
<dbReference type="RefSeq" id="WP_286329629.1">
    <property type="nucleotide sequence ID" value="NZ_AP027734.1"/>
</dbReference>
<keyword evidence="2" id="KW-0489">Methyltransferase</keyword>
<dbReference type="InterPro" id="IPR029063">
    <property type="entry name" value="SAM-dependent_MTases_sf"/>
</dbReference>
<gene>
    <name evidence="2" type="ORF">GCM10025870_16050</name>
</gene>
<feature type="domain" description="Methyltransferase" evidence="1">
    <location>
        <begin position="9"/>
        <end position="61"/>
    </location>
</feature>
<keyword evidence="3" id="KW-1185">Reference proteome</keyword>
<proteinExistence type="predicted"/>
<dbReference type="SUPFAM" id="SSF53335">
    <property type="entry name" value="S-adenosyl-L-methionine-dependent methyltransferases"/>
    <property type="match status" value="1"/>
</dbReference>
<dbReference type="EMBL" id="AP027734">
    <property type="protein sequence ID" value="BDZ54532.1"/>
    <property type="molecule type" value="Genomic_DNA"/>
</dbReference>
<keyword evidence="2" id="KW-0808">Transferase</keyword>
<dbReference type="Gene3D" id="3.40.50.150">
    <property type="entry name" value="Vaccinia Virus protein VP39"/>
    <property type="match status" value="1"/>
</dbReference>